<dbReference type="Proteomes" id="UP000265566">
    <property type="component" value="Chromosome 4"/>
</dbReference>
<evidence type="ECO:0000313" key="1">
    <source>
        <dbReference type="EMBL" id="RHN59265.1"/>
    </source>
</evidence>
<name>A0A396I6H4_MEDTR</name>
<organism evidence="1">
    <name type="scientific">Medicago truncatula</name>
    <name type="common">Barrel medic</name>
    <name type="synonym">Medicago tribuloides</name>
    <dbReference type="NCBI Taxonomy" id="3880"/>
    <lineage>
        <taxon>Eukaryota</taxon>
        <taxon>Viridiplantae</taxon>
        <taxon>Streptophyta</taxon>
        <taxon>Embryophyta</taxon>
        <taxon>Tracheophyta</taxon>
        <taxon>Spermatophyta</taxon>
        <taxon>Magnoliopsida</taxon>
        <taxon>eudicotyledons</taxon>
        <taxon>Gunneridae</taxon>
        <taxon>Pentapetalae</taxon>
        <taxon>rosids</taxon>
        <taxon>fabids</taxon>
        <taxon>Fabales</taxon>
        <taxon>Fabaceae</taxon>
        <taxon>Papilionoideae</taxon>
        <taxon>50 kb inversion clade</taxon>
        <taxon>NPAAA clade</taxon>
        <taxon>Hologalegina</taxon>
        <taxon>IRL clade</taxon>
        <taxon>Trifolieae</taxon>
        <taxon>Medicago</taxon>
    </lineage>
</organism>
<proteinExistence type="predicted"/>
<accession>A0A396I6H4</accession>
<dbReference type="AlphaFoldDB" id="A0A396I6H4"/>
<reference evidence="1" key="1">
    <citation type="journal article" date="2018" name="Nat. Plants">
        <title>Whole-genome landscape of Medicago truncatula symbiotic genes.</title>
        <authorList>
            <person name="Pecrix Y."/>
            <person name="Gamas P."/>
            <person name="Carrere S."/>
        </authorList>
    </citation>
    <scope>NUCLEOTIDE SEQUENCE</scope>
    <source>
        <tissue evidence="1">Leaves</tissue>
    </source>
</reference>
<dbReference type="Gramene" id="rna21269">
    <property type="protein sequence ID" value="RHN59265.1"/>
    <property type="gene ID" value="gene21269"/>
</dbReference>
<protein>
    <submittedName>
        <fullName evidence="1">Uncharacterized protein</fullName>
    </submittedName>
</protein>
<gene>
    <name evidence="1" type="ORF">MtrunA17_Chr4g0011371</name>
</gene>
<comment type="caution">
    <text evidence="1">The sequence shown here is derived from an EMBL/GenBank/DDBJ whole genome shotgun (WGS) entry which is preliminary data.</text>
</comment>
<sequence>MKAPILQKCQSIIVGHVSDRTLHRGVRLGFIAVSRLLRLEFELQN</sequence>
<dbReference type="EMBL" id="PSQE01000004">
    <property type="protein sequence ID" value="RHN59265.1"/>
    <property type="molecule type" value="Genomic_DNA"/>
</dbReference>